<dbReference type="Gene3D" id="3.40.250.10">
    <property type="entry name" value="Rhodanese-like domain"/>
    <property type="match status" value="1"/>
</dbReference>
<dbReference type="SUPFAM" id="SSF52821">
    <property type="entry name" value="Rhodanese/Cell cycle control phosphatase"/>
    <property type="match status" value="2"/>
</dbReference>
<organism evidence="4 6">
    <name type="scientific">Didymodactylos carnosus</name>
    <dbReference type="NCBI Taxonomy" id="1234261"/>
    <lineage>
        <taxon>Eukaryota</taxon>
        <taxon>Metazoa</taxon>
        <taxon>Spiralia</taxon>
        <taxon>Gnathifera</taxon>
        <taxon>Rotifera</taxon>
        <taxon>Eurotatoria</taxon>
        <taxon>Bdelloidea</taxon>
        <taxon>Philodinida</taxon>
        <taxon>Philodinidae</taxon>
        <taxon>Didymodactylos</taxon>
    </lineage>
</organism>
<dbReference type="PANTHER" id="PTHR11364:SF27">
    <property type="entry name" value="SULFURTRANSFERASE"/>
    <property type="match status" value="1"/>
</dbReference>
<proteinExistence type="predicted"/>
<dbReference type="GO" id="GO:0004792">
    <property type="term" value="F:thiosulfate-cyanide sulfurtransferase activity"/>
    <property type="evidence" value="ECO:0007669"/>
    <property type="project" value="TreeGrafter"/>
</dbReference>
<dbReference type="PANTHER" id="PTHR11364">
    <property type="entry name" value="THIOSULFATE SULFERTANSFERASE"/>
    <property type="match status" value="1"/>
</dbReference>
<dbReference type="InterPro" id="IPR036873">
    <property type="entry name" value="Rhodanese-like_dom_sf"/>
</dbReference>
<evidence type="ECO:0000313" key="4">
    <source>
        <dbReference type="EMBL" id="CAF1290613.1"/>
    </source>
</evidence>
<keyword evidence="1" id="KW-0808">Transferase</keyword>
<dbReference type="Proteomes" id="UP000681722">
    <property type="component" value="Unassembled WGS sequence"/>
</dbReference>
<accession>A0A815CPY3</accession>
<dbReference type="EMBL" id="CAJOBC010032495">
    <property type="protein sequence ID" value="CAF4096211.1"/>
    <property type="molecule type" value="Genomic_DNA"/>
</dbReference>
<feature type="domain" description="Rhodanese" evidence="3">
    <location>
        <begin position="64"/>
        <end position="174"/>
    </location>
</feature>
<dbReference type="OrthoDB" id="270167at2759"/>
<keyword evidence="6" id="KW-1185">Reference proteome</keyword>
<evidence type="ECO:0000313" key="5">
    <source>
        <dbReference type="EMBL" id="CAF4096211.1"/>
    </source>
</evidence>
<dbReference type="EMBL" id="CAJNOQ010012035">
    <property type="protein sequence ID" value="CAF1290613.1"/>
    <property type="molecule type" value="Genomic_DNA"/>
</dbReference>
<dbReference type="PROSITE" id="PS50206">
    <property type="entry name" value="RHODANESE_3"/>
    <property type="match status" value="1"/>
</dbReference>
<protein>
    <recommendedName>
        <fullName evidence="3">Rhodanese domain-containing protein</fullName>
    </recommendedName>
</protein>
<comment type="caution">
    <text evidence="4">The sequence shown here is derived from an EMBL/GenBank/DDBJ whole genome shotgun (WGS) entry which is preliminary data.</text>
</comment>
<keyword evidence="2" id="KW-0677">Repeat</keyword>
<reference evidence="4" key="1">
    <citation type="submission" date="2021-02" db="EMBL/GenBank/DDBJ databases">
        <authorList>
            <person name="Nowell W R."/>
        </authorList>
    </citation>
    <scope>NUCLEOTIDE SEQUENCE</scope>
</reference>
<gene>
    <name evidence="4" type="ORF">GPM918_LOCUS28018</name>
    <name evidence="5" type="ORF">SRO942_LOCUS28457</name>
</gene>
<evidence type="ECO:0000259" key="3">
    <source>
        <dbReference type="PROSITE" id="PS50206"/>
    </source>
</evidence>
<evidence type="ECO:0000256" key="1">
    <source>
        <dbReference type="ARBA" id="ARBA00022679"/>
    </source>
</evidence>
<dbReference type="AlphaFoldDB" id="A0A815CPY3"/>
<dbReference type="InterPro" id="IPR001763">
    <property type="entry name" value="Rhodanese-like_dom"/>
</dbReference>
<name>A0A815CPY3_9BILA</name>
<dbReference type="InterPro" id="IPR045078">
    <property type="entry name" value="TST/MPST-like"/>
</dbReference>
<dbReference type="Pfam" id="PF00581">
    <property type="entry name" value="Rhodanese"/>
    <property type="match status" value="1"/>
</dbReference>
<sequence>MSRRESLKKSWQDRVTRKERRTIWTDEQGHRRIRNTDARDYSSMNDRSKLDEVPWFIKPESLYLYNNVILLDTRNPKSYETSHIRNSVNVHDIFTYLLKSSEPKDIENMRNHFQQRLSEVGITGDLNEHVVLYEQGMNKNYGSSCRGFFLLKWMHHPNVSVLQGGLDAFLQTDVGKMQMTNELPTIKQCVYNGQDDTNDWLMAHKNDILDVLNNKRKAHLLDVRDAAEWQGLTSSPYGIDFSPRKGRILNSIWIEWYIKNIFFTHFSYVFRKFVIYRAYLLLF</sequence>
<evidence type="ECO:0000313" key="6">
    <source>
        <dbReference type="Proteomes" id="UP000663829"/>
    </source>
</evidence>
<dbReference type="Proteomes" id="UP000663829">
    <property type="component" value="Unassembled WGS sequence"/>
</dbReference>
<evidence type="ECO:0000256" key="2">
    <source>
        <dbReference type="ARBA" id="ARBA00022737"/>
    </source>
</evidence>